<keyword evidence="8" id="KW-0503">Monooxygenase</keyword>
<comment type="pathway">
    <text evidence="2">Secondary metabolite biosynthesis.</text>
</comment>
<dbReference type="InterPro" id="IPR002403">
    <property type="entry name" value="Cyt_P450_E_grp-IV"/>
</dbReference>
<evidence type="ECO:0000256" key="8">
    <source>
        <dbReference type="RuleBase" id="RU000461"/>
    </source>
</evidence>
<evidence type="ECO:0000256" key="9">
    <source>
        <dbReference type="SAM" id="Phobius"/>
    </source>
</evidence>
<sequence>MSSDLLIYALTASTALYLIALLRAISDQKLRAIPTVGGSSLPILYHYSIVRNISRIASISREGYNKYRGRLFKYAEPAGWRIIVTNPQHIEEIARASDDVLSLAESVNDMTQIVYTMGPEIHHHQWHNALIRGQLTRNINRFFPEMHDELVTAVSEEICVEDSSWKEVGVKDSFIKVVCRTSNRVFVGLPMCRNADYCDLNERFTMDVVKGALVLKLFPALLRPLIARFCTNVPTNIDEGIVHLGPAILERLGKHGELGDKWTDRPNDMLQWLIDNAPPHERSVRPLVLRILSVNFAAVHTTTTASQNRPISSPLADCSVWVRSWTLALQILTQIMYHLAAYVDPLRAEVEAVIQEEGWTKSAIDKMYKIDSFVREVLRMSTSSSSVNRKALKDFVLSDGTVIPAGSNVGAGSYLRHFDDAIYEDASVFNPWRFCLKRSEDQSGTKGLIVNLGPDFLPFGHGKHGCPGRFFAAVEMKAILAHVVVTYDVKMKEDGALPSSRWIFTALIPDQKAKVLFRRRQS</sequence>
<dbReference type="STRING" id="670580.A0A1X6MM44"/>
<evidence type="ECO:0000256" key="7">
    <source>
        <dbReference type="PIRSR" id="PIRSR602403-1"/>
    </source>
</evidence>
<organism evidence="10 11">
    <name type="scientific">Postia placenta MAD-698-R-SB12</name>
    <dbReference type="NCBI Taxonomy" id="670580"/>
    <lineage>
        <taxon>Eukaryota</taxon>
        <taxon>Fungi</taxon>
        <taxon>Dikarya</taxon>
        <taxon>Basidiomycota</taxon>
        <taxon>Agaricomycotina</taxon>
        <taxon>Agaricomycetes</taxon>
        <taxon>Polyporales</taxon>
        <taxon>Adustoporiaceae</taxon>
        <taxon>Rhodonia</taxon>
    </lineage>
</organism>
<evidence type="ECO:0000313" key="11">
    <source>
        <dbReference type="Proteomes" id="UP000194127"/>
    </source>
</evidence>
<evidence type="ECO:0008006" key="12">
    <source>
        <dbReference type="Google" id="ProtNLM"/>
    </source>
</evidence>
<dbReference type="GO" id="GO:0005506">
    <property type="term" value="F:iron ion binding"/>
    <property type="evidence" value="ECO:0007669"/>
    <property type="project" value="InterPro"/>
</dbReference>
<keyword evidence="9" id="KW-0472">Membrane</keyword>
<name>A0A1X6MM44_9APHY</name>
<evidence type="ECO:0000313" key="10">
    <source>
        <dbReference type="EMBL" id="OSX57501.1"/>
    </source>
</evidence>
<dbReference type="Gene3D" id="1.10.630.10">
    <property type="entry name" value="Cytochrome P450"/>
    <property type="match status" value="1"/>
</dbReference>
<feature type="binding site" description="axial binding residue" evidence="7">
    <location>
        <position position="466"/>
    </location>
    <ligand>
        <name>heme</name>
        <dbReference type="ChEBI" id="CHEBI:30413"/>
    </ligand>
    <ligandPart>
        <name>Fe</name>
        <dbReference type="ChEBI" id="CHEBI:18248"/>
    </ligandPart>
</feature>
<keyword evidence="7 8" id="KW-0349">Heme</keyword>
<reference evidence="10 11" key="1">
    <citation type="submission" date="2017-04" db="EMBL/GenBank/DDBJ databases">
        <title>Genome Sequence of the Model Brown-Rot Fungus Postia placenta SB12.</title>
        <authorList>
            <consortium name="DOE Joint Genome Institute"/>
            <person name="Gaskell J."/>
            <person name="Kersten P."/>
            <person name="Larrondo L.F."/>
            <person name="Canessa P."/>
            <person name="Martinez D."/>
            <person name="Hibbett D."/>
            <person name="Schmoll M."/>
            <person name="Kubicek C.P."/>
            <person name="Martinez A.T."/>
            <person name="Yadav J."/>
            <person name="Master E."/>
            <person name="Magnuson J.K."/>
            <person name="James T."/>
            <person name="Yaver D."/>
            <person name="Berka R."/>
            <person name="Labutti K."/>
            <person name="Lipzen A."/>
            <person name="Aerts A."/>
            <person name="Barry K."/>
            <person name="Henrissat B."/>
            <person name="Blanchette R."/>
            <person name="Grigoriev I."/>
            <person name="Cullen D."/>
        </authorList>
    </citation>
    <scope>NUCLEOTIDE SEQUENCE [LARGE SCALE GENOMIC DNA]</scope>
    <source>
        <strain evidence="10 11">MAD-698-R-SB12</strain>
    </source>
</reference>
<gene>
    <name evidence="10" type="ORF">POSPLADRAFT_1061720</name>
</gene>
<keyword evidence="5 8" id="KW-0560">Oxidoreductase</keyword>
<dbReference type="RefSeq" id="XP_024334295.1">
    <property type="nucleotide sequence ID" value="XM_024481418.1"/>
</dbReference>
<dbReference type="InterPro" id="IPR017972">
    <property type="entry name" value="Cyt_P450_CS"/>
</dbReference>
<comment type="similarity">
    <text evidence="3 8">Belongs to the cytochrome P450 family.</text>
</comment>
<dbReference type="PROSITE" id="PS00086">
    <property type="entry name" value="CYTOCHROME_P450"/>
    <property type="match status" value="1"/>
</dbReference>
<dbReference type="Pfam" id="PF00067">
    <property type="entry name" value="p450"/>
    <property type="match status" value="1"/>
</dbReference>
<feature type="transmembrane region" description="Helical" evidence="9">
    <location>
        <begin position="6"/>
        <end position="25"/>
    </location>
</feature>
<dbReference type="GO" id="GO:0020037">
    <property type="term" value="F:heme binding"/>
    <property type="evidence" value="ECO:0007669"/>
    <property type="project" value="InterPro"/>
</dbReference>
<dbReference type="AlphaFoldDB" id="A0A1X6MM44"/>
<evidence type="ECO:0000256" key="2">
    <source>
        <dbReference type="ARBA" id="ARBA00005179"/>
    </source>
</evidence>
<dbReference type="Proteomes" id="UP000194127">
    <property type="component" value="Unassembled WGS sequence"/>
</dbReference>
<comment type="cofactor">
    <cofactor evidence="1 7">
        <name>heme</name>
        <dbReference type="ChEBI" id="CHEBI:30413"/>
    </cofactor>
</comment>
<dbReference type="OrthoDB" id="1844152at2759"/>
<dbReference type="InterPro" id="IPR001128">
    <property type="entry name" value="Cyt_P450"/>
</dbReference>
<evidence type="ECO:0000256" key="1">
    <source>
        <dbReference type="ARBA" id="ARBA00001971"/>
    </source>
</evidence>
<dbReference type="CDD" id="cd11041">
    <property type="entry name" value="CYP503A1-like"/>
    <property type="match status" value="1"/>
</dbReference>
<keyword evidence="4 7" id="KW-0479">Metal-binding</keyword>
<dbReference type="GO" id="GO:0004497">
    <property type="term" value="F:monooxygenase activity"/>
    <property type="evidence" value="ECO:0007669"/>
    <property type="project" value="UniProtKB-KW"/>
</dbReference>
<dbReference type="EMBL" id="KZ110608">
    <property type="protein sequence ID" value="OSX57501.1"/>
    <property type="molecule type" value="Genomic_DNA"/>
</dbReference>
<dbReference type="InterPro" id="IPR036396">
    <property type="entry name" value="Cyt_P450_sf"/>
</dbReference>
<keyword evidence="6 7" id="KW-0408">Iron</keyword>
<dbReference type="SUPFAM" id="SSF48264">
    <property type="entry name" value="Cytochrome P450"/>
    <property type="match status" value="1"/>
</dbReference>
<evidence type="ECO:0000256" key="5">
    <source>
        <dbReference type="ARBA" id="ARBA00023002"/>
    </source>
</evidence>
<keyword evidence="9" id="KW-0812">Transmembrane</keyword>
<evidence type="ECO:0000256" key="3">
    <source>
        <dbReference type="ARBA" id="ARBA00010617"/>
    </source>
</evidence>
<protein>
    <recommendedName>
        <fullName evidence="12">Cytochrome P450</fullName>
    </recommendedName>
</protein>
<dbReference type="PRINTS" id="PR00465">
    <property type="entry name" value="EP450IV"/>
</dbReference>
<evidence type="ECO:0000256" key="4">
    <source>
        <dbReference type="ARBA" id="ARBA00022723"/>
    </source>
</evidence>
<keyword evidence="11" id="KW-1185">Reference proteome</keyword>
<keyword evidence="9" id="KW-1133">Transmembrane helix</keyword>
<dbReference type="PANTHER" id="PTHR46206">
    <property type="entry name" value="CYTOCHROME P450"/>
    <property type="match status" value="1"/>
</dbReference>
<dbReference type="GeneID" id="36326368"/>
<accession>A0A1X6MM44</accession>
<evidence type="ECO:0000256" key="6">
    <source>
        <dbReference type="ARBA" id="ARBA00023004"/>
    </source>
</evidence>
<proteinExistence type="inferred from homology"/>
<dbReference type="GO" id="GO:0016705">
    <property type="term" value="F:oxidoreductase activity, acting on paired donors, with incorporation or reduction of molecular oxygen"/>
    <property type="evidence" value="ECO:0007669"/>
    <property type="project" value="InterPro"/>
</dbReference>